<name>A0AAV7Z7M7_9EUKA</name>
<protein>
    <submittedName>
        <fullName evidence="1">Uncharacterized protein</fullName>
    </submittedName>
</protein>
<reference evidence="1" key="1">
    <citation type="submission" date="2022-08" db="EMBL/GenBank/DDBJ databases">
        <title>Novel sulphate-reducing endosymbionts in the free-living metamonad Anaeramoeba.</title>
        <authorList>
            <person name="Jerlstrom-Hultqvist J."/>
            <person name="Cepicka I."/>
            <person name="Gallot-Lavallee L."/>
            <person name="Salas-Leiva D."/>
            <person name="Curtis B.A."/>
            <person name="Zahonova K."/>
            <person name="Pipaliya S."/>
            <person name="Dacks J."/>
            <person name="Roger A.J."/>
        </authorList>
    </citation>
    <scope>NUCLEOTIDE SEQUENCE</scope>
    <source>
        <strain evidence="1">Busselton2</strain>
    </source>
</reference>
<evidence type="ECO:0000313" key="2">
    <source>
        <dbReference type="Proteomes" id="UP001146793"/>
    </source>
</evidence>
<sequence length="438" mass="52593">MIKNLQQYLQDNYTDFVDLNSITNLFTKSHKNQILEEYRQDLSSYKYLLKKYVDTKTLDEKMKEIYNSILCQIKISKIKTNIKDIKVDCRNISNLVSIFLFNNRNQIFQTEDKYELLHQCYNISYYKYITLDSLKIIFEGVLSRENEKNTSLFSQIPNILKKKFTKYDQDFLLIFQYCYTFQDKFQNQQFVKLTSIQQEIIQNSLKYILELCDTLWKKKYFEFLEKPNLFQGIELENILHFYNILQKKNEDCIELWYQQIIDWVFYTSKKNVLNLYQNGNLAKENIKNKQTEEIETLLAKFQEILKAYYFSIEKQSSEQSLVSPTKSNNQKIKLKKSTSISIKESISDSINEITRLKNKKQQFDTLLVEKVEKYLNDPKKAIKKINLKIKNLEKIKIVRSDIDKEDNDFLNNELHEINTKKIKKLTAIKTELERNLKY</sequence>
<gene>
    <name evidence="1" type="ORF">M0812_19223</name>
</gene>
<evidence type="ECO:0000313" key="1">
    <source>
        <dbReference type="EMBL" id="KAJ3437150.1"/>
    </source>
</evidence>
<accession>A0AAV7Z7M7</accession>
<proteinExistence type="predicted"/>
<dbReference type="EMBL" id="JANTQA010000036">
    <property type="protein sequence ID" value="KAJ3437150.1"/>
    <property type="molecule type" value="Genomic_DNA"/>
</dbReference>
<dbReference type="Proteomes" id="UP001146793">
    <property type="component" value="Unassembled WGS sequence"/>
</dbReference>
<comment type="caution">
    <text evidence="1">The sequence shown here is derived from an EMBL/GenBank/DDBJ whole genome shotgun (WGS) entry which is preliminary data.</text>
</comment>
<organism evidence="1 2">
    <name type="scientific">Anaeramoeba flamelloides</name>
    <dbReference type="NCBI Taxonomy" id="1746091"/>
    <lineage>
        <taxon>Eukaryota</taxon>
        <taxon>Metamonada</taxon>
        <taxon>Anaeramoebidae</taxon>
        <taxon>Anaeramoeba</taxon>
    </lineage>
</organism>
<dbReference type="AlphaFoldDB" id="A0AAV7Z7M7"/>